<dbReference type="EMBL" id="BOPF01000025">
    <property type="protein sequence ID" value="GIJ49301.1"/>
    <property type="molecule type" value="Genomic_DNA"/>
</dbReference>
<proteinExistence type="predicted"/>
<feature type="transmembrane region" description="Helical" evidence="1">
    <location>
        <begin position="122"/>
        <end position="151"/>
    </location>
</feature>
<evidence type="ECO:0000313" key="3">
    <source>
        <dbReference type="Proteomes" id="UP000619260"/>
    </source>
</evidence>
<evidence type="ECO:0000256" key="1">
    <source>
        <dbReference type="SAM" id="Phobius"/>
    </source>
</evidence>
<keyword evidence="3" id="KW-1185">Reference proteome</keyword>
<keyword evidence="1" id="KW-0472">Membrane</keyword>
<name>A0A8J4DTH5_9ACTN</name>
<keyword evidence="1" id="KW-1133">Transmembrane helix</keyword>
<protein>
    <submittedName>
        <fullName evidence="2">Uncharacterized protein</fullName>
    </submittedName>
</protein>
<keyword evidence="1" id="KW-0812">Transmembrane</keyword>
<evidence type="ECO:0000313" key="2">
    <source>
        <dbReference type="EMBL" id="GIJ49301.1"/>
    </source>
</evidence>
<feature type="transmembrane region" description="Helical" evidence="1">
    <location>
        <begin position="94"/>
        <end position="116"/>
    </location>
</feature>
<dbReference type="AlphaFoldDB" id="A0A8J4DTH5"/>
<dbReference type="Proteomes" id="UP000619260">
    <property type="component" value="Unassembled WGS sequence"/>
</dbReference>
<dbReference type="RefSeq" id="WP_203902762.1">
    <property type="nucleotide sequence ID" value="NZ_BOPF01000025.1"/>
</dbReference>
<accession>A0A8J4DTH5</accession>
<sequence>MRCPHCRENLRRHERYGGSCDRCGREFALDPYSAPFRLNDLHLRAVARRLSHDGLLSFTSAQLYHAVQPPAAPVIPRPYVPPPPRPGPSVLGELLRMLATLAVTALGVLGFPAAAWVGRQGFFGAGTLATLLVGGFVLLVFFSGGAAVAYAGGAWKAFAERGLRPAPPPAPREHIRLPAVSLEVFRSNVLARWRHVYGSDLPGLCDDAPEPEWGVPPVLAVACPSPAIRACLYANGVPVRVVDHPRDAPEGTLVAQLHDVAASGFVLAHRRGAPDLTPGPGGRRDATWLRWRRSGPAADAMRDALGAVPGLAPRERDLLGKGWWCPAEAMPPAVLIRLVERHRRAIAARDPDHRAARDLGFLDMPHATDPA</sequence>
<reference evidence="2" key="1">
    <citation type="submission" date="2021-01" db="EMBL/GenBank/DDBJ databases">
        <title>Whole genome shotgun sequence of Virgisporangium aliadipatigenens NBRC 105644.</title>
        <authorList>
            <person name="Komaki H."/>
            <person name="Tamura T."/>
        </authorList>
    </citation>
    <scope>NUCLEOTIDE SEQUENCE</scope>
    <source>
        <strain evidence="2">NBRC 105644</strain>
    </source>
</reference>
<comment type="caution">
    <text evidence="2">The sequence shown here is derived from an EMBL/GenBank/DDBJ whole genome shotgun (WGS) entry which is preliminary data.</text>
</comment>
<organism evidence="2 3">
    <name type="scientific">Virgisporangium aliadipatigenens</name>
    <dbReference type="NCBI Taxonomy" id="741659"/>
    <lineage>
        <taxon>Bacteria</taxon>
        <taxon>Bacillati</taxon>
        <taxon>Actinomycetota</taxon>
        <taxon>Actinomycetes</taxon>
        <taxon>Micromonosporales</taxon>
        <taxon>Micromonosporaceae</taxon>
        <taxon>Virgisporangium</taxon>
    </lineage>
</organism>
<gene>
    <name evidence="2" type="ORF">Val02_61870</name>
</gene>